<dbReference type="Gramene" id="rna-AYBTSS11_LOCUS30176">
    <property type="protein sequence ID" value="CAJ1978003.1"/>
    <property type="gene ID" value="gene-AYBTSS11_LOCUS30176"/>
</dbReference>
<gene>
    <name evidence="2" type="ORF">AYBTSS11_LOCUS30176</name>
</gene>
<feature type="compositionally biased region" description="Basic and acidic residues" evidence="1">
    <location>
        <begin position="113"/>
        <end position="127"/>
    </location>
</feature>
<dbReference type="EMBL" id="OY731408">
    <property type="protein sequence ID" value="CAJ1978003.1"/>
    <property type="molecule type" value="Genomic_DNA"/>
</dbReference>
<dbReference type="CDD" id="cd06464">
    <property type="entry name" value="ACD_sHsps-like"/>
    <property type="match status" value="1"/>
</dbReference>
<dbReference type="Proteomes" id="UP001189624">
    <property type="component" value="Chromosome 11"/>
</dbReference>
<protein>
    <recommendedName>
        <fullName evidence="4">SHSP domain-containing protein</fullName>
    </recommendedName>
</protein>
<feature type="region of interest" description="Disordered" evidence="1">
    <location>
        <begin position="1"/>
        <end position="23"/>
    </location>
</feature>
<dbReference type="Gene3D" id="2.60.40.790">
    <property type="match status" value="1"/>
</dbReference>
<evidence type="ECO:0000313" key="3">
    <source>
        <dbReference type="Proteomes" id="UP001189624"/>
    </source>
</evidence>
<dbReference type="SUPFAM" id="SSF49764">
    <property type="entry name" value="HSP20-like chaperones"/>
    <property type="match status" value="1"/>
</dbReference>
<dbReference type="InterPro" id="IPR008978">
    <property type="entry name" value="HSP20-like_chaperone"/>
</dbReference>
<feature type="region of interest" description="Disordered" evidence="1">
    <location>
        <begin position="104"/>
        <end position="204"/>
    </location>
</feature>
<accession>A0AA87B8B0</accession>
<feature type="compositionally biased region" description="Polar residues" evidence="1">
    <location>
        <begin position="128"/>
        <end position="148"/>
    </location>
</feature>
<keyword evidence="3" id="KW-1185">Reference proteome</keyword>
<sequence>MELQSNLNYENCQPKLETKDTPESHSLLVHLPGYSEDDIGAQFEYDYRRVRVFGGRTLGDSRSIRFNIVYAVPWNCDMNKLKGMFQGEIYRIIMPKVTILREVQDENSPGSSSHEKGQMGTCEEPKSITESQIKTNNDEVLTTSNSDFVPQKGEEGISQDDKNQREERFESSEKKRVDGKETKEESENASTSGKPPQKGKGEDVMDETSFITKNGKLGNLGSPKRRGIKEVAASASQAVTSLVKEFNENDNKHVLLCTSATVLMLALGVYASYKLRSLART</sequence>
<organism evidence="2 3">
    <name type="scientific">Sphenostylis stenocarpa</name>
    <dbReference type="NCBI Taxonomy" id="92480"/>
    <lineage>
        <taxon>Eukaryota</taxon>
        <taxon>Viridiplantae</taxon>
        <taxon>Streptophyta</taxon>
        <taxon>Embryophyta</taxon>
        <taxon>Tracheophyta</taxon>
        <taxon>Spermatophyta</taxon>
        <taxon>Magnoliopsida</taxon>
        <taxon>eudicotyledons</taxon>
        <taxon>Gunneridae</taxon>
        <taxon>Pentapetalae</taxon>
        <taxon>rosids</taxon>
        <taxon>fabids</taxon>
        <taxon>Fabales</taxon>
        <taxon>Fabaceae</taxon>
        <taxon>Papilionoideae</taxon>
        <taxon>50 kb inversion clade</taxon>
        <taxon>NPAAA clade</taxon>
        <taxon>indigoferoid/millettioid clade</taxon>
        <taxon>Phaseoleae</taxon>
        <taxon>Sphenostylis</taxon>
    </lineage>
</organism>
<feature type="compositionally biased region" description="Polar residues" evidence="1">
    <location>
        <begin position="1"/>
        <end position="11"/>
    </location>
</feature>
<proteinExistence type="predicted"/>
<name>A0AA87B8B0_9FABA</name>
<dbReference type="AlphaFoldDB" id="A0AA87B8B0"/>
<evidence type="ECO:0008006" key="4">
    <source>
        <dbReference type="Google" id="ProtNLM"/>
    </source>
</evidence>
<evidence type="ECO:0000256" key="1">
    <source>
        <dbReference type="SAM" id="MobiDB-lite"/>
    </source>
</evidence>
<reference evidence="2" key="1">
    <citation type="submission" date="2023-10" db="EMBL/GenBank/DDBJ databases">
        <authorList>
            <person name="Domelevo Entfellner J.-B."/>
        </authorList>
    </citation>
    <scope>NUCLEOTIDE SEQUENCE</scope>
</reference>
<evidence type="ECO:0000313" key="2">
    <source>
        <dbReference type="EMBL" id="CAJ1978003.1"/>
    </source>
</evidence>
<feature type="compositionally biased region" description="Basic and acidic residues" evidence="1">
    <location>
        <begin position="152"/>
        <end position="186"/>
    </location>
</feature>